<dbReference type="AlphaFoldDB" id="A0A813C8F3"/>
<gene>
    <name evidence="1" type="ORF">SNEC2469_LOCUS33758</name>
</gene>
<accession>A0A813C8F3</accession>
<reference evidence="1" key="1">
    <citation type="submission" date="2021-02" db="EMBL/GenBank/DDBJ databases">
        <authorList>
            <person name="Dougan E. K."/>
            <person name="Rhodes N."/>
            <person name="Thang M."/>
            <person name="Chan C."/>
        </authorList>
    </citation>
    <scope>NUCLEOTIDE SEQUENCE</scope>
</reference>
<dbReference type="EMBL" id="CAJNJA010090363">
    <property type="protein sequence ID" value="CAE7940079.1"/>
    <property type="molecule type" value="Genomic_DNA"/>
</dbReference>
<sequence>MGTSLYHLAAAVLRRADPEGVNAAVLSLLEHLQNDDETQQFDGFLKKKNAAESARLADSVSQRTLRGLCVIDAALSHSSVQAGSEDVAPLLGGSELVHTWLRPALTRADAAEPLLGASWSRHRMLAIRCMALLTSVEPEVASTHWPFFLSLLRRFGSRSGREAELISQTCAMFLSDVLLLHSGASEWFPDPAAKSAALLAALRKAQAVSPPLRRKLSEKIAMMMLYGADREITIESTWALTSMMLEVFHHPAGKPSAEVADSAKLDLEEAEEAAHRGRLLCFF</sequence>
<protein>
    <recommendedName>
        <fullName evidence="3">HEAT repeat-containing protein 1</fullName>
    </recommendedName>
</protein>
<feature type="non-terminal residue" evidence="1">
    <location>
        <position position="283"/>
    </location>
</feature>
<comment type="caution">
    <text evidence="1">The sequence shown here is derived from an EMBL/GenBank/DDBJ whole genome shotgun (WGS) entry which is preliminary data.</text>
</comment>
<keyword evidence="2" id="KW-1185">Reference proteome</keyword>
<evidence type="ECO:0000313" key="1">
    <source>
        <dbReference type="EMBL" id="CAE7940079.1"/>
    </source>
</evidence>
<evidence type="ECO:0000313" key="2">
    <source>
        <dbReference type="Proteomes" id="UP000601435"/>
    </source>
</evidence>
<organism evidence="1 2">
    <name type="scientific">Symbiodinium necroappetens</name>
    <dbReference type="NCBI Taxonomy" id="1628268"/>
    <lineage>
        <taxon>Eukaryota</taxon>
        <taxon>Sar</taxon>
        <taxon>Alveolata</taxon>
        <taxon>Dinophyceae</taxon>
        <taxon>Suessiales</taxon>
        <taxon>Symbiodiniaceae</taxon>
        <taxon>Symbiodinium</taxon>
    </lineage>
</organism>
<name>A0A813C8F3_9DINO</name>
<dbReference type="Proteomes" id="UP000601435">
    <property type="component" value="Unassembled WGS sequence"/>
</dbReference>
<evidence type="ECO:0008006" key="3">
    <source>
        <dbReference type="Google" id="ProtNLM"/>
    </source>
</evidence>
<dbReference type="OrthoDB" id="428394at2759"/>
<proteinExistence type="predicted"/>